<dbReference type="KEGG" id="lji:ELX58_05755"/>
<dbReference type="RefSeq" id="WP_133442200.1">
    <property type="nucleotide sequence ID" value="NZ_CP034726.1"/>
</dbReference>
<protein>
    <submittedName>
        <fullName evidence="1">Uncharacterized protein</fullName>
    </submittedName>
</protein>
<evidence type="ECO:0000313" key="2">
    <source>
        <dbReference type="Proteomes" id="UP000294321"/>
    </source>
</evidence>
<name>A0A4P6ZMI4_9LACO</name>
<keyword evidence="2" id="KW-1185">Reference proteome</keyword>
<dbReference type="AlphaFoldDB" id="A0A4P6ZMI4"/>
<sequence length="298" mass="35047">MDKKNITNQPVLKQYNESIKKGLRNGIKFTKLIDQLITTEHPSELLSAAKQLVSYQLNTHYVQFPHQYGAQDYYLVFMNRLLSIHNLGARLSLKSDQMKLYQVAKVLGDKDNFIFSFDLQAKGDGGAYYQDTRNHENLFYINLDRKLLRFDSHALTELFIVDYYNQVDPHKIKRLAGTLLEFATFLQKDYDFNVDLSILNADNDRFYKFASSKLPAGIMDKLFIVAAKHHYMLKSYHQNGAQLRLSNDILINIYPDQDKHWGLVVQDSKQDYSWFDILLNYDFLRKWYLDNLDQLMLN</sequence>
<proteinExistence type="predicted"/>
<dbReference type="OrthoDB" id="2248799at2"/>
<dbReference type="EMBL" id="CP034726">
    <property type="protein sequence ID" value="QBP18642.1"/>
    <property type="molecule type" value="Genomic_DNA"/>
</dbReference>
<organism evidence="1 2">
    <name type="scientific">Acetilactobacillus jinshanensis</name>
    <dbReference type="NCBI Taxonomy" id="1720083"/>
    <lineage>
        <taxon>Bacteria</taxon>
        <taxon>Bacillati</taxon>
        <taxon>Bacillota</taxon>
        <taxon>Bacilli</taxon>
        <taxon>Lactobacillales</taxon>
        <taxon>Lactobacillaceae</taxon>
        <taxon>Acetilactobacillus</taxon>
    </lineage>
</organism>
<accession>A0A4P6ZMI4</accession>
<reference evidence="2" key="1">
    <citation type="submission" date="2018-12" db="EMBL/GenBank/DDBJ databases">
        <title>A new species of lactobacillus.</title>
        <authorList>
            <person name="Jian Y."/>
            <person name="Xin L."/>
            <person name="Hong Z.J."/>
            <person name="Ming L.Z."/>
            <person name="Hong X.Z."/>
        </authorList>
    </citation>
    <scope>NUCLEOTIDE SEQUENCE [LARGE SCALE GENOMIC DNA]</scope>
    <source>
        <strain evidence="2">HSLZ-75</strain>
    </source>
</reference>
<dbReference type="Proteomes" id="UP000294321">
    <property type="component" value="Chromosome"/>
</dbReference>
<gene>
    <name evidence="1" type="ORF">ELX58_05755</name>
</gene>
<evidence type="ECO:0000313" key="1">
    <source>
        <dbReference type="EMBL" id="QBP18642.1"/>
    </source>
</evidence>